<protein>
    <submittedName>
        <fullName evidence="4">Hsp20/alpha crystallin family protein</fullName>
    </submittedName>
</protein>
<evidence type="ECO:0000313" key="5">
    <source>
        <dbReference type="Proteomes" id="UP000004510"/>
    </source>
</evidence>
<dbReference type="PATRIC" id="fig|742159.3.peg.1859"/>
<dbReference type="InterPro" id="IPR008978">
    <property type="entry name" value="HSP20-like_chaperone"/>
</dbReference>
<dbReference type="eggNOG" id="COG0071">
    <property type="taxonomic scope" value="Bacteria"/>
</dbReference>
<reference evidence="5" key="1">
    <citation type="submission" date="2010-03" db="EMBL/GenBank/DDBJ databases">
        <title>Complete sequence of Mobiluncus curtisii ATCC 43063.</title>
        <authorList>
            <person name="Muzny D."/>
            <person name="Qin X."/>
            <person name="Deng J."/>
            <person name="Jiang H."/>
            <person name="Liu Y."/>
            <person name="Qu J."/>
            <person name="Song X.-Z."/>
            <person name="Zhang L."/>
            <person name="Thornton R."/>
            <person name="Coyle M."/>
            <person name="Francisco L."/>
            <person name="Jackson L."/>
            <person name="Javaid M."/>
            <person name="Korchina V."/>
            <person name="Kovar C."/>
            <person name="Mata R."/>
            <person name="Mathew T."/>
            <person name="Ngo R."/>
            <person name="Nguyen L."/>
            <person name="Nguyen N."/>
            <person name="Okwuonu G."/>
            <person name="Ongeri F."/>
            <person name="Pham C."/>
            <person name="Simmons D."/>
            <person name="Wilczek-Boney K."/>
            <person name="Hale W."/>
            <person name="Jakkamsetti A."/>
            <person name="Pham P."/>
            <person name="Ruth R."/>
            <person name="San Lucas F."/>
            <person name="Warren J."/>
            <person name="Zhang J."/>
            <person name="Zhao Z."/>
            <person name="Zhou C."/>
            <person name="Zhu D."/>
            <person name="Lee S."/>
            <person name="Bess C."/>
            <person name="Blankenburg K."/>
            <person name="Forbes L."/>
            <person name="Fu Q."/>
            <person name="Gubbala S."/>
            <person name="Hirani K."/>
            <person name="Jayaseelan J.C."/>
            <person name="Lara F."/>
            <person name="Munidasa M."/>
            <person name="Palculict T."/>
            <person name="Patil S."/>
            <person name="Pu L.-L."/>
            <person name="Saada N."/>
            <person name="Tang L."/>
            <person name="Weissenberger G."/>
            <person name="Zhu Y."/>
            <person name="Hemphill L."/>
            <person name="Shang Y."/>
            <person name="Youmans B."/>
            <person name="Ayvaz T."/>
            <person name="Ross M."/>
            <person name="Santibanez J."/>
            <person name="Aqrawi P."/>
            <person name="Gross S."/>
            <person name="Joshi V."/>
            <person name="Fowler G."/>
            <person name="Nazareth L."/>
            <person name="Reid J."/>
            <person name="Worley K."/>
            <person name="Petrosino J."/>
            <person name="Highlander S."/>
            <person name="Gibbs R."/>
            <person name="Gibbs R."/>
        </authorList>
    </citation>
    <scope>NUCLEOTIDE SEQUENCE [LARGE SCALE GENOMIC DNA]</scope>
    <source>
        <strain evidence="5">ATCC 43553</strain>
    </source>
</reference>
<dbReference type="InterPro" id="IPR031107">
    <property type="entry name" value="Small_HSP"/>
</dbReference>
<feature type="domain" description="SHSP" evidence="3">
    <location>
        <begin position="88"/>
        <end position="201"/>
    </location>
</feature>
<sequence length="202" mass="23261">MSEILQFFFWRCDMDIDFKKLAPWNWFKKEHEEQQSTASLPVQRNELPVAGGPVSPILQLHREIDRLFDDAFRGFGFPALAMPRWPSDWPGMLKPALDIQETDKQYKISLEVPGVEEKDIQITLDNDVLMVRGEKRQEQEKKEGGFHRIERSYGSFQRALNLPDNADQESINAAFKNGVLTITMDKREASTPKQGRSIPING</sequence>
<dbReference type="EMBL" id="ADMS01000003">
    <property type="protein sequence ID" value="EFF78622.1"/>
    <property type="molecule type" value="Genomic_DNA"/>
</dbReference>
<accession>D4X3F9</accession>
<evidence type="ECO:0000256" key="1">
    <source>
        <dbReference type="PROSITE-ProRule" id="PRU00285"/>
    </source>
</evidence>
<name>D4X3F9_9BURK</name>
<evidence type="ECO:0000313" key="4">
    <source>
        <dbReference type="EMBL" id="EFF78622.1"/>
    </source>
</evidence>
<dbReference type="PROSITE" id="PS01031">
    <property type="entry name" value="SHSP"/>
    <property type="match status" value="1"/>
</dbReference>
<comment type="similarity">
    <text evidence="1 2">Belongs to the small heat shock protein (HSP20) family.</text>
</comment>
<dbReference type="Proteomes" id="UP000004510">
    <property type="component" value="Unassembled WGS sequence"/>
</dbReference>
<dbReference type="SUPFAM" id="SSF49764">
    <property type="entry name" value="HSP20-like chaperones"/>
    <property type="match status" value="1"/>
</dbReference>
<dbReference type="CDD" id="cd06464">
    <property type="entry name" value="ACD_sHsps-like"/>
    <property type="match status" value="1"/>
</dbReference>
<dbReference type="AlphaFoldDB" id="D4X3F9"/>
<evidence type="ECO:0000256" key="2">
    <source>
        <dbReference type="RuleBase" id="RU003616"/>
    </source>
</evidence>
<evidence type="ECO:0000259" key="3">
    <source>
        <dbReference type="PROSITE" id="PS01031"/>
    </source>
</evidence>
<proteinExistence type="inferred from homology"/>
<organism evidence="4 5">
    <name type="scientific">Achromobacter piechaudii ATCC 43553</name>
    <dbReference type="NCBI Taxonomy" id="742159"/>
    <lineage>
        <taxon>Bacteria</taxon>
        <taxon>Pseudomonadati</taxon>
        <taxon>Pseudomonadota</taxon>
        <taxon>Betaproteobacteria</taxon>
        <taxon>Burkholderiales</taxon>
        <taxon>Alcaligenaceae</taxon>
        <taxon>Achromobacter</taxon>
    </lineage>
</organism>
<gene>
    <name evidence="4" type="ORF">HMPREF0004_0006</name>
</gene>
<dbReference type="PANTHER" id="PTHR11527">
    <property type="entry name" value="HEAT-SHOCK PROTEIN 20 FAMILY MEMBER"/>
    <property type="match status" value="1"/>
</dbReference>
<dbReference type="Pfam" id="PF00011">
    <property type="entry name" value="HSP20"/>
    <property type="match status" value="1"/>
</dbReference>
<dbReference type="Gene3D" id="2.60.40.790">
    <property type="match status" value="1"/>
</dbReference>
<dbReference type="HOGENOM" id="CLU_046737_12_0_4"/>
<dbReference type="InterPro" id="IPR002068">
    <property type="entry name" value="A-crystallin/Hsp20_dom"/>
</dbReference>
<comment type="caution">
    <text evidence="4">The sequence shown here is derived from an EMBL/GenBank/DDBJ whole genome shotgun (WGS) entry which is preliminary data.</text>
</comment>